<evidence type="ECO:0000313" key="4">
    <source>
        <dbReference type="Proteomes" id="UP001403385"/>
    </source>
</evidence>
<dbReference type="GO" id="GO:0019867">
    <property type="term" value="C:outer membrane"/>
    <property type="evidence" value="ECO:0007669"/>
    <property type="project" value="InterPro"/>
</dbReference>
<gene>
    <name evidence="3" type="ORF">AAG747_14285</name>
</gene>
<dbReference type="RefSeq" id="WP_346821858.1">
    <property type="nucleotide sequence ID" value="NZ_JBDKWZ010000007.1"/>
</dbReference>
<dbReference type="EMBL" id="JBDKWZ010000007">
    <property type="protein sequence ID" value="MEN7549087.1"/>
    <property type="molecule type" value="Genomic_DNA"/>
</dbReference>
<reference evidence="3 4" key="1">
    <citation type="submission" date="2024-04" db="EMBL/GenBank/DDBJ databases">
        <title>Novel genus in family Flammeovirgaceae.</title>
        <authorList>
            <person name="Nguyen T.H."/>
            <person name="Vuong T.Q."/>
            <person name="Le H."/>
            <person name="Kim S.-G."/>
        </authorList>
    </citation>
    <scope>NUCLEOTIDE SEQUENCE [LARGE SCALE GENOMIC DNA]</scope>
    <source>
        <strain evidence="3 4">JCM 23209</strain>
    </source>
</reference>
<proteinExistence type="predicted"/>
<protein>
    <submittedName>
        <fullName evidence="3">SusF/SusE family outer membrane protein</fullName>
    </submittedName>
</protein>
<dbReference type="Gene3D" id="2.60.40.3620">
    <property type="match status" value="2"/>
</dbReference>
<evidence type="ECO:0000256" key="1">
    <source>
        <dbReference type="SAM" id="SignalP"/>
    </source>
</evidence>
<name>A0AAW9RW19_9BACT</name>
<keyword evidence="1" id="KW-0732">Signal</keyword>
<dbReference type="PROSITE" id="PS51257">
    <property type="entry name" value="PROKAR_LIPOPROTEIN"/>
    <property type="match status" value="1"/>
</dbReference>
<organism evidence="3 4">
    <name type="scientific">Rapidithrix thailandica</name>
    <dbReference type="NCBI Taxonomy" id="413964"/>
    <lineage>
        <taxon>Bacteria</taxon>
        <taxon>Pseudomonadati</taxon>
        <taxon>Bacteroidota</taxon>
        <taxon>Cytophagia</taxon>
        <taxon>Cytophagales</taxon>
        <taxon>Flammeovirgaceae</taxon>
        <taxon>Rapidithrix</taxon>
    </lineage>
</organism>
<dbReference type="InterPro" id="IPR032187">
    <property type="entry name" value="SusF/SusE-like_C"/>
</dbReference>
<dbReference type="Proteomes" id="UP001403385">
    <property type="component" value="Unassembled WGS sequence"/>
</dbReference>
<feature type="chain" id="PRO_5043353716" evidence="1">
    <location>
        <begin position="22"/>
        <end position="446"/>
    </location>
</feature>
<accession>A0AAW9RW19</accession>
<sequence>MKKIQLLYSLMMVFLLGFITACEEDEVGVTYDIEKPVVAINDQVFQTVYQKGGAFQLLATLTDNKELTSAKVTMPEWGIDSTMTLSGTSYNLDFSFTIPGDADIALVQRVMLEVMDERRNTTSVEIPVNFGTDAEGPAILFDPISSTEVYLGDVLEINIQITDYFGLSEVKVKAAELGLEKQFFGNGVDTLNVFASGEQAIRIASDMTLGEYDIVVEATDIYGNTSTDTLTVTVTEPAYETMYMVGDATEGAWDNAKATLMYRHPTKKTEFTYTGKFNVGNFKFLSTLGEWQPQWGKGAIEGELGVNLGDGADPDVIAIPSEGYYTVTMDFKAMTYSVETYDASGATSYTSIGIIGSATPNEWADPDTDMQQSTFDPHQWMIASQVLTDGEMKFRADDTWTVNWGSLDGLPYGIGVQDEDNLGITAGNYLIKFNDLTGHYAVIKID</sequence>
<evidence type="ECO:0000313" key="3">
    <source>
        <dbReference type="EMBL" id="MEN7549087.1"/>
    </source>
</evidence>
<feature type="signal peptide" evidence="1">
    <location>
        <begin position="1"/>
        <end position="21"/>
    </location>
</feature>
<comment type="caution">
    <text evidence="3">The sequence shown here is derived from an EMBL/GenBank/DDBJ whole genome shotgun (WGS) entry which is preliminary data.</text>
</comment>
<dbReference type="GO" id="GO:2001070">
    <property type="term" value="F:starch binding"/>
    <property type="evidence" value="ECO:0007669"/>
    <property type="project" value="InterPro"/>
</dbReference>
<dbReference type="AlphaFoldDB" id="A0AAW9RW19"/>
<evidence type="ECO:0000259" key="2">
    <source>
        <dbReference type="Pfam" id="PF16411"/>
    </source>
</evidence>
<feature type="domain" description="Outer membrane protein SusF/SusE-like C-terminal" evidence="2">
    <location>
        <begin position="241"/>
        <end position="337"/>
    </location>
</feature>
<dbReference type="Pfam" id="PF16411">
    <property type="entry name" value="SusF_SusE"/>
    <property type="match status" value="1"/>
</dbReference>
<keyword evidence="4" id="KW-1185">Reference proteome</keyword>